<dbReference type="EMBL" id="CP038026">
    <property type="protein sequence ID" value="QBQ39163.1"/>
    <property type="molecule type" value="Genomic_DNA"/>
</dbReference>
<dbReference type="RefSeq" id="WP_134387856.1">
    <property type="nucleotide sequence ID" value="NZ_BMWW01000003.1"/>
</dbReference>
<sequence>MMRAAVLMAALLLAACGEVDQAKQGAGVERGDHAAYTGAHGTLPAKGWEAGNRGAWEKQIRARGQLQNEYNRIAR</sequence>
<dbReference type="PROSITE" id="PS51257">
    <property type="entry name" value="PROKAR_LIPOPROTEIN"/>
    <property type="match status" value="1"/>
</dbReference>
<organism evidence="1 2">
    <name type="scientific">Pseudoduganella plicata</name>
    <dbReference type="NCBI Taxonomy" id="321984"/>
    <lineage>
        <taxon>Bacteria</taxon>
        <taxon>Pseudomonadati</taxon>
        <taxon>Pseudomonadota</taxon>
        <taxon>Betaproteobacteria</taxon>
        <taxon>Burkholderiales</taxon>
        <taxon>Oxalobacteraceae</taxon>
        <taxon>Telluria group</taxon>
        <taxon>Pseudoduganella</taxon>
    </lineage>
</organism>
<dbReference type="Proteomes" id="UP000294359">
    <property type="component" value="Chromosome"/>
</dbReference>
<keyword evidence="2" id="KW-1185">Reference proteome</keyword>
<gene>
    <name evidence="1" type="ORF">E1742_25785</name>
</gene>
<reference evidence="1 2" key="1">
    <citation type="submission" date="2019-03" db="EMBL/GenBank/DDBJ databases">
        <title>Draft Genome Sequences of Six Type Strains of the Genus Massilia.</title>
        <authorList>
            <person name="Miess H."/>
            <person name="Frediansyhah A."/>
            <person name="Gross H."/>
        </authorList>
    </citation>
    <scope>NUCLEOTIDE SEQUENCE [LARGE SCALE GENOMIC DNA]</scope>
    <source>
        <strain evidence="1 2">DSM 17505</strain>
    </source>
</reference>
<proteinExistence type="predicted"/>
<protein>
    <recommendedName>
        <fullName evidence="3">Lipoprotein</fullName>
    </recommendedName>
</protein>
<evidence type="ECO:0000313" key="2">
    <source>
        <dbReference type="Proteomes" id="UP000294359"/>
    </source>
</evidence>
<name>A0ABX5SI29_9BURK</name>
<accession>A0ABX5SI29</accession>
<evidence type="ECO:0008006" key="3">
    <source>
        <dbReference type="Google" id="ProtNLM"/>
    </source>
</evidence>
<evidence type="ECO:0000313" key="1">
    <source>
        <dbReference type="EMBL" id="QBQ39163.1"/>
    </source>
</evidence>